<feature type="compositionally biased region" description="Low complexity" evidence="2">
    <location>
        <begin position="386"/>
        <end position="413"/>
    </location>
</feature>
<keyword evidence="3" id="KW-0732">Signal</keyword>
<dbReference type="PANTHER" id="PTHR48050">
    <property type="entry name" value="STEROL 3-BETA-GLUCOSYLTRANSFERASE"/>
    <property type="match status" value="1"/>
</dbReference>
<gene>
    <name evidence="6" type="ORF">PGTG_21375</name>
</gene>
<reference evidence="7" key="1">
    <citation type="journal article" date="2011" name="Proc. Natl. Acad. Sci. U.S.A.">
        <title>Obligate biotrophy features unraveled by the genomic analysis of rust fungi.</title>
        <authorList>
            <person name="Duplessis S."/>
            <person name="Cuomo C.A."/>
            <person name="Lin Y.-C."/>
            <person name="Aerts A."/>
            <person name="Tisserant E."/>
            <person name="Veneault-Fourrey C."/>
            <person name="Joly D.L."/>
            <person name="Hacquard S."/>
            <person name="Amselem J."/>
            <person name="Cantarel B.L."/>
            <person name="Chiu R."/>
            <person name="Coutinho P.M."/>
            <person name="Feau N."/>
            <person name="Field M."/>
            <person name="Frey P."/>
            <person name="Gelhaye E."/>
            <person name="Goldberg J."/>
            <person name="Grabherr M.G."/>
            <person name="Kodira C.D."/>
            <person name="Kohler A."/>
            <person name="Kuees U."/>
            <person name="Lindquist E.A."/>
            <person name="Lucas S.M."/>
            <person name="Mago R."/>
            <person name="Mauceli E."/>
            <person name="Morin E."/>
            <person name="Murat C."/>
            <person name="Pangilinan J.L."/>
            <person name="Park R."/>
            <person name="Pearson M."/>
            <person name="Quesneville H."/>
            <person name="Rouhier N."/>
            <person name="Sakthikumar S."/>
            <person name="Salamov A.A."/>
            <person name="Schmutz J."/>
            <person name="Selles B."/>
            <person name="Shapiro H."/>
            <person name="Tanguay P."/>
            <person name="Tuskan G.A."/>
            <person name="Henrissat B."/>
            <person name="Van de Peer Y."/>
            <person name="Rouze P."/>
            <person name="Ellis J.G."/>
            <person name="Dodds P.N."/>
            <person name="Schein J.E."/>
            <person name="Zhong S."/>
            <person name="Hamelin R.C."/>
            <person name="Grigoriev I.V."/>
            <person name="Szabo L.J."/>
            <person name="Martin F."/>
        </authorList>
    </citation>
    <scope>NUCLEOTIDE SEQUENCE [LARGE SCALE GENOMIC DNA]</scope>
    <source>
        <strain evidence="7">CRL 75-36-700-3 / race SCCL</strain>
    </source>
</reference>
<evidence type="ECO:0000313" key="7">
    <source>
        <dbReference type="Proteomes" id="UP000008783"/>
    </source>
</evidence>
<dbReference type="GO" id="GO:0008194">
    <property type="term" value="F:UDP-glycosyltransferase activity"/>
    <property type="evidence" value="ECO:0000318"/>
    <property type="project" value="GO_Central"/>
</dbReference>
<feature type="signal peptide" evidence="3">
    <location>
        <begin position="1"/>
        <end position="25"/>
    </location>
</feature>
<dbReference type="InterPro" id="IPR010610">
    <property type="entry name" value="EryCIII-like_C"/>
</dbReference>
<dbReference type="SUPFAM" id="SSF53756">
    <property type="entry name" value="UDP-Glycosyltransferase/glycogen phosphorylase"/>
    <property type="match status" value="2"/>
</dbReference>
<dbReference type="InterPro" id="IPR002213">
    <property type="entry name" value="UDP_glucos_trans"/>
</dbReference>
<evidence type="ECO:0000256" key="2">
    <source>
        <dbReference type="SAM" id="MobiDB-lite"/>
    </source>
</evidence>
<dbReference type="GO" id="GO:0005975">
    <property type="term" value="P:carbohydrate metabolic process"/>
    <property type="evidence" value="ECO:0007669"/>
    <property type="project" value="InterPro"/>
</dbReference>
<organism evidence="6 7">
    <name type="scientific">Puccinia graminis f. sp. tritici (strain CRL 75-36-700-3 / race SCCL)</name>
    <name type="common">Black stem rust fungus</name>
    <dbReference type="NCBI Taxonomy" id="418459"/>
    <lineage>
        <taxon>Eukaryota</taxon>
        <taxon>Fungi</taxon>
        <taxon>Dikarya</taxon>
        <taxon>Basidiomycota</taxon>
        <taxon>Pucciniomycotina</taxon>
        <taxon>Pucciniomycetes</taxon>
        <taxon>Pucciniales</taxon>
        <taxon>Pucciniaceae</taxon>
        <taxon>Puccinia</taxon>
    </lineage>
</organism>
<dbReference type="HOGENOM" id="CLU_000537_8_5_1"/>
<dbReference type="RefSeq" id="XP_003889931.1">
    <property type="nucleotide sequence ID" value="XM_003889882.1"/>
</dbReference>
<feature type="region of interest" description="Disordered" evidence="2">
    <location>
        <begin position="386"/>
        <end position="421"/>
    </location>
</feature>
<evidence type="ECO:0000256" key="1">
    <source>
        <dbReference type="ARBA" id="ARBA00022679"/>
    </source>
</evidence>
<feature type="domain" description="Glycosyltransferase family 28 N-terminal" evidence="4">
    <location>
        <begin position="81"/>
        <end position="216"/>
    </location>
</feature>
<dbReference type="Gene3D" id="3.40.50.2000">
    <property type="entry name" value="Glycogen Phosphorylase B"/>
    <property type="match status" value="2"/>
</dbReference>
<dbReference type="InterPro" id="IPR004276">
    <property type="entry name" value="GlycoTrans_28_N"/>
</dbReference>
<proteinExistence type="predicted"/>
<dbReference type="AlphaFoldDB" id="H6QRD5"/>
<dbReference type="GeneID" id="13540609"/>
<feature type="compositionally biased region" description="Low complexity" evidence="2">
    <location>
        <begin position="605"/>
        <end position="616"/>
    </location>
</feature>
<dbReference type="CDD" id="cd03784">
    <property type="entry name" value="GT1_Gtf-like"/>
    <property type="match status" value="1"/>
</dbReference>
<feature type="chain" id="PRO_5003605750" evidence="3">
    <location>
        <begin position="26"/>
        <end position="637"/>
    </location>
</feature>
<keyword evidence="7" id="KW-1185">Reference proteome</keyword>
<keyword evidence="1" id="KW-0808">Transferase</keyword>
<dbReference type="InParanoid" id="H6QRD5"/>
<evidence type="ECO:0000313" key="6">
    <source>
        <dbReference type="EMBL" id="EHS63224.1"/>
    </source>
</evidence>
<feature type="domain" description="Erythromycin biosynthesis protein CIII-like C-terminal" evidence="5">
    <location>
        <begin position="430"/>
        <end position="530"/>
    </location>
</feature>
<dbReference type="GO" id="GO:0016125">
    <property type="term" value="P:sterol metabolic process"/>
    <property type="evidence" value="ECO:0000318"/>
    <property type="project" value="GO_Central"/>
</dbReference>
<dbReference type="InterPro" id="IPR050426">
    <property type="entry name" value="Glycosyltransferase_28"/>
</dbReference>
<accession>H6QRD5</accession>
<dbReference type="KEGG" id="pgr:PGTG_21375"/>
<protein>
    <submittedName>
        <fullName evidence="6">Sterol 3beta-glucosyltransferase</fullName>
    </submittedName>
</protein>
<dbReference type="Pfam" id="PF06722">
    <property type="entry name" value="EryCIII-like_C"/>
    <property type="match status" value="1"/>
</dbReference>
<dbReference type="Pfam" id="PF03033">
    <property type="entry name" value="Glyco_transf_28"/>
    <property type="match status" value="1"/>
</dbReference>
<dbReference type="OrthoDB" id="2506681at2759"/>
<dbReference type="VEuPathDB" id="FungiDB:PGTG_21375"/>
<name>H6QRD5_PUCGT</name>
<evidence type="ECO:0000259" key="5">
    <source>
        <dbReference type="Pfam" id="PF06722"/>
    </source>
</evidence>
<dbReference type="GO" id="GO:0016906">
    <property type="term" value="F:sterol 3-beta-glucosyltransferase activity"/>
    <property type="evidence" value="ECO:0007669"/>
    <property type="project" value="UniProtKB-ARBA"/>
</dbReference>
<dbReference type="EMBL" id="DS178281">
    <property type="protein sequence ID" value="EHS63224.1"/>
    <property type="molecule type" value="Genomic_DNA"/>
</dbReference>
<feature type="region of interest" description="Disordered" evidence="2">
    <location>
        <begin position="601"/>
        <end position="637"/>
    </location>
</feature>
<evidence type="ECO:0000256" key="3">
    <source>
        <dbReference type="SAM" id="SignalP"/>
    </source>
</evidence>
<dbReference type="Proteomes" id="UP000008783">
    <property type="component" value="Unassembled WGS sequence"/>
</dbReference>
<dbReference type="PANTHER" id="PTHR48050:SF25">
    <property type="entry name" value="STEROL 3-BETA-GLUCOSYLTRANSFERASE"/>
    <property type="match status" value="1"/>
</dbReference>
<evidence type="ECO:0000259" key="4">
    <source>
        <dbReference type="Pfam" id="PF03033"/>
    </source>
</evidence>
<sequence length="637" mass="69377">MRAGRITRIFFGIFLLLNLLSFSISIPALAKAAFDSTPAINAVAPLSKSAAAPKLLDSKTTLSPTESALDLQKIPPDKKKITCLTIGSRGDVQPYIALCQGLIEKGHACTIATHEKFRDWIIQSGVAFRPVAGDPEELIKHCTKNGMKSFSFWWKGKKKFGPWFDKLLDSSWEAAQGSELLIESPSVMVGAHIAQSLNIPYIRAFTMPWTKTGVYPHAMAAMGTYWGEWMNKLSYKLFDGITWLLIRSKVNRWREKTLNLRRTTLAELQLSKVPFLYNFSPHVAPKPSDWGDLIKVTGYWFVKQKQNPVNIPNDLEKAIEKARRQHKKIVYIGFGSIIVPDPKKMTDAIVGAVEESNVFAIISGGWTAGAAEGATKVAAEGATKGAAEGATKGAAEGATKGSTETATKGATETATEEKTEAEKEAEIATAYMKEKIGERPNSMHYVDSVPHEWLFPQISAALHHGGAGTTAASIRAGIPTLIKPFFGAQRVEKLGVGTHVASLGKKDIADALFKATTNEKQIAAAKALGKQVDSEDGVKIAIDSIFNYMDASHALIQKTRAINLKKKPRPSSTKLGEIKAQLSSILEELPFGGIWRTVRLKKQSPESQSSSKTSSEVGHIALMEKKPSEKIPLLSTP</sequence>
<dbReference type="FunFam" id="3.40.50.2000:FF:000029">
    <property type="entry name" value="Sterol 3-beta-glucosyltransferase"/>
    <property type="match status" value="1"/>
</dbReference>
<dbReference type="eggNOG" id="KOG1192">
    <property type="taxonomic scope" value="Eukaryota"/>
</dbReference>